<sequence length="152" mass="16807">MANIQCKKCGGSKYVKNGKVRGEARYLCKECGCNFIAGDKRIREEHAPLKALCVLIYSLSKGTFRGLGEICGVAHTSVYKWIKTVAETLPEPEIAAKIQEVEIDEMWHFLDSKKTKNGFSKQWIVGPATLSPGLSVVVILQQSKDCMPNLST</sequence>
<dbReference type="InterPro" id="IPR051354">
    <property type="entry name" value="Transposase_27_IS1"/>
</dbReference>
<dbReference type="EMBL" id="LR796368">
    <property type="protein sequence ID" value="CAB4139817.1"/>
    <property type="molecule type" value="Genomic_DNA"/>
</dbReference>
<dbReference type="PANTHER" id="PTHR33293">
    <property type="entry name" value="INSERTION ELEMENT IS1 1 PROTEIN INSB-RELATED"/>
    <property type="match status" value="1"/>
</dbReference>
<gene>
    <name evidence="1" type="ORF">UFOVP354_45</name>
</gene>
<evidence type="ECO:0000313" key="1">
    <source>
        <dbReference type="EMBL" id="CAB4139817.1"/>
    </source>
</evidence>
<organism evidence="1">
    <name type="scientific">uncultured Caudovirales phage</name>
    <dbReference type="NCBI Taxonomy" id="2100421"/>
    <lineage>
        <taxon>Viruses</taxon>
        <taxon>Duplodnaviria</taxon>
        <taxon>Heunggongvirae</taxon>
        <taxon>Uroviricota</taxon>
        <taxon>Caudoviricetes</taxon>
        <taxon>Peduoviridae</taxon>
        <taxon>Maltschvirus</taxon>
        <taxon>Maltschvirus maltsch</taxon>
    </lineage>
</organism>
<name>A0A6J5M360_9CAUD</name>
<protein>
    <submittedName>
        <fullName evidence="1">COG3677 Transposase and inactivated derivatives</fullName>
    </submittedName>
</protein>
<reference evidence="1" key="1">
    <citation type="submission" date="2020-04" db="EMBL/GenBank/DDBJ databases">
        <authorList>
            <person name="Chiriac C."/>
            <person name="Salcher M."/>
            <person name="Ghai R."/>
            <person name="Kavagutti S V."/>
        </authorList>
    </citation>
    <scope>NUCLEOTIDE SEQUENCE</scope>
</reference>
<proteinExistence type="predicted"/>
<dbReference type="PANTHER" id="PTHR33293:SF1">
    <property type="entry name" value="INSERTION ELEMENT IS1 1 PROTEIN INSB-RELATED"/>
    <property type="match status" value="1"/>
</dbReference>
<accession>A0A6J5M360</accession>